<comment type="caution">
    <text evidence="2">The sequence shown here is derived from an EMBL/GenBank/DDBJ whole genome shotgun (WGS) entry which is preliminary data.</text>
</comment>
<feature type="transmembrane region" description="Helical" evidence="1">
    <location>
        <begin position="88"/>
        <end position="110"/>
    </location>
</feature>
<evidence type="ECO:0000313" key="3">
    <source>
        <dbReference type="Proteomes" id="UP001152885"/>
    </source>
</evidence>
<proteinExistence type="predicted"/>
<sequence>MLKADIKIDLADQEGLIKLSNDDARKSYIMECIDLFEVQELSTRADWKQAAIDGAISTFGLGVSGANKMLGSGCTAATLGALGLAGPAAAGSVLVTCGVAFMFLAALNFASYTFQNYRQDGGWRNDADSSAAKRSIEMHMETLNNLGLGAARPLIEGLYVTEDLMGIDQLFTDKREDSSNNVLSSGAVYWFNVSEPVHVGYQLVLQHEDHNKSVFIEPDALDEAAELYKACGKSGEWCVSEHRLLNSTIAKRDSSGNWASYNDWGVNEGYLNDWLIWDEYGKAARRLAYDNSVGIVSQVQPCTNDFRCYAVSSKWCLAGGMSRQRTQDSAWVGEVYYDSYGGVDGQCYNG</sequence>
<reference evidence="2" key="1">
    <citation type="submission" date="2022-12" db="EMBL/GenBank/DDBJ databases">
        <authorList>
            <person name="Brejova B."/>
        </authorList>
    </citation>
    <scope>NUCLEOTIDE SEQUENCE</scope>
</reference>
<accession>A0A9W4XC50</accession>
<keyword evidence="1" id="KW-0812">Transmembrane</keyword>
<name>A0A9W4XC50_9ASCO</name>
<protein>
    <submittedName>
        <fullName evidence="2">Uncharacterized protein</fullName>
    </submittedName>
</protein>
<keyword evidence="1" id="KW-0472">Membrane</keyword>
<dbReference type="Proteomes" id="UP001152885">
    <property type="component" value="Unassembled WGS sequence"/>
</dbReference>
<evidence type="ECO:0000313" key="2">
    <source>
        <dbReference type="EMBL" id="CAI5760204.1"/>
    </source>
</evidence>
<gene>
    <name evidence="2" type="ORF">CANVERA_P4714</name>
</gene>
<dbReference type="EMBL" id="CANTUO010000006">
    <property type="protein sequence ID" value="CAI5760204.1"/>
    <property type="molecule type" value="Genomic_DNA"/>
</dbReference>
<dbReference type="AlphaFoldDB" id="A0A9W4XC50"/>
<keyword evidence="3" id="KW-1185">Reference proteome</keyword>
<keyword evidence="1" id="KW-1133">Transmembrane helix</keyword>
<organism evidence="2 3">
    <name type="scientific">Candida verbasci</name>
    <dbReference type="NCBI Taxonomy" id="1227364"/>
    <lineage>
        <taxon>Eukaryota</taxon>
        <taxon>Fungi</taxon>
        <taxon>Dikarya</taxon>
        <taxon>Ascomycota</taxon>
        <taxon>Saccharomycotina</taxon>
        <taxon>Pichiomycetes</taxon>
        <taxon>Debaryomycetaceae</taxon>
        <taxon>Candida/Lodderomyces clade</taxon>
        <taxon>Candida</taxon>
    </lineage>
</organism>
<evidence type="ECO:0000256" key="1">
    <source>
        <dbReference type="SAM" id="Phobius"/>
    </source>
</evidence>
<dbReference type="OrthoDB" id="4095634at2759"/>